<dbReference type="Gene3D" id="1.10.10.10">
    <property type="entry name" value="Winged helix-like DNA-binding domain superfamily/Winged helix DNA-binding domain"/>
    <property type="match status" value="1"/>
</dbReference>
<evidence type="ECO:0000313" key="2">
    <source>
        <dbReference type="EMBL" id="MCS0498385.1"/>
    </source>
</evidence>
<accession>A0ABT1ZCF2</accession>
<reference evidence="2 3" key="1">
    <citation type="submission" date="2022-08" db="EMBL/GenBank/DDBJ databases">
        <authorList>
            <person name="Li F."/>
        </authorList>
    </citation>
    <scope>NUCLEOTIDE SEQUENCE [LARGE SCALE GENOMIC DNA]</scope>
    <source>
        <strain evidence="2 3">10F1B-8-1</strain>
    </source>
</reference>
<protein>
    <submittedName>
        <fullName evidence="2">MarR family transcriptional regulator</fullName>
    </submittedName>
</protein>
<dbReference type="PANTHER" id="PTHR33164">
    <property type="entry name" value="TRANSCRIPTIONAL REGULATOR, MARR FAMILY"/>
    <property type="match status" value="1"/>
</dbReference>
<dbReference type="InterPro" id="IPR036390">
    <property type="entry name" value="WH_DNA-bd_sf"/>
</dbReference>
<dbReference type="SUPFAM" id="SSF46785">
    <property type="entry name" value="Winged helix' DNA-binding domain"/>
    <property type="match status" value="1"/>
</dbReference>
<dbReference type="InterPro" id="IPR039422">
    <property type="entry name" value="MarR/SlyA-like"/>
</dbReference>
<dbReference type="Pfam" id="PF12802">
    <property type="entry name" value="MarR_2"/>
    <property type="match status" value="1"/>
</dbReference>
<dbReference type="PRINTS" id="PR00598">
    <property type="entry name" value="HTHMARR"/>
</dbReference>
<dbReference type="PANTHER" id="PTHR33164:SF43">
    <property type="entry name" value="HTH-TYPE TRANSCRIPTIONAL REPRESSOR YETL"/>
    <property type="match status" value="1"/>
</dbReference>
<dbReference type="SMART" id="SM00347">
    <property type="entry name" value="HTH_MARR"/>
    <property type="match status" value="1"/>
</dbReference>
<organism evidence="2 3">
    <name type="scientific">Protaetiibacter mangrovi</name>
    <dbReference type="NCBI Taxonomy" id="2970926"/>
    <lineage>
        <taxon>Bacteria</taxon>
        <taxon>Bacillati</taxon>
        <taxon>Actinomycetota</taxon>
        <taxon>Actinomycetes</taxon>
        <taxon>Micrococcales</taxon>
        <taxon>Microbacteriaceae</taxon>
        <taxon>Protaetiibacter</taxon>
    </lineage>
</organism>
<evidence type="ECO:0000259" key="1">
    <source>
        <dbReference type="PROSITE" id="PS50995"/>
    </source>
</evidence>
<dbReference type="PROSITE" id="PS50995">
    <property type="entry name" value="HTH_MARR_2"/>
    <property type="match status" value="1"/>
</dbReference>
<comment type="caution">
    <text evidence="2">The sequence shown here is derived from an EMBL/GenBank/DDBJ whole genome shotgun (WGS) entry which is preliminary data.</text>
</comment>
<dbReference type="InterPro" id="IPR000835">
    <property type="entry name" value="HTH_MarR-typ"/>
</dbReference>
<keyword evidence="3" id="KW-1185">Reference proteome</keyword>
<feature type="domain" description="HTH marR-type" evidence="1">
    <location>
        <begin position="5"/>
        <end position="136"/>
    </location>
</feature>
<evidence type="ECO:0000313" key="3">
    <source>
        <dbReference type="Proteomes" id="UP001205337"/>
    </source>
</evidence>
<dbReference type="InterPro" id="IPR036388">
    <property type="entry name" value="WH-like_DNA-bd_sf"/>
</dbReference>
<sequence length="136" mass="14890">MAEPEDDLVDTLAHSAFVVIGALTRIAAEHDVSLTLVRVLGILRDHRRRMAELADRVGVDRSTMSGLVDRAAQRGLLARHPDPDDRRSVRVDITPAGRELAARIYAQLSTELAPLLDRVPEARRAGLAAELEALLD</sequence>
<gene>
    <name evidence="2" type="ORF">NUH29_02330</name>
</gene>
<dbReference type="EMBL" id="JANTHX010000004">
    <property type="protein sequence ID" value="MCS0498385.1"/>
    <property type="molecule type" value="Genomic_DNA"/>
</dbReference>
<proteinExistence type="predicted"/>
<name>A0ABT1ZCF2_9MICO</name>
<dbReference type="RefSeq" id="WP_258797304.1">
    <property type="nucleotide sequence ID" value="NZ_JANTHX010000004.1"/>
</dbReference>
<dbReference type="Proteomes" id="UP001205337">
    <property type="component" value="Unassembled WGS sequence"/>
</dbReference>